<dbReference type="AlphaFoldDB" id="A0A9P1CBD7"/>
<dbReference type="EMBL" id="CAMXCT010001274">
    <property type="protein sequence ID" value="CAI3988524.1"/>
    <property type="molecule type" value="Genomic_DNA"/>
</dbReference>
<accession>A0A9P1CBD7</accession>
<gene>
    <name evidence="3" type="ORF">C1SCF055_LOCUS15682</name>
</gene>
<evidence type="ECO:0000256" key="2">
    <source>
        <dbReference type="SAM" id="Phobius"/>
    </source>
</evidence>
<keyword evidence="2" id="KW-0812">Transmembrane</keyword>
<proteinExistence type="predicted"/>
<evidence type="ECO:0000313" key="3">
    <source>
        <dbReference type="EMBL" id="CAI3988524.1"/>
    </source>
</evidence>
<reference evidence="4" key="2">
    <citation type="submission" date="2024-04" db="EMBL/GenBank/DDBJ databases">
        <authorList>
            <person name="Chen Y."/>
            <person name="Shah S."/>
            <person name="Dougan E. K."/>
            <person name="Thang M."/>
            <person name="Chan C."/>
        </authorList>
    </citation>
    <scope>NUCLEOTIDE SEQUENCE [LARGE SCALE GENOMIC DNA]</scope>
</reference>
<dbReference type="EMBL" id="CAMXCT030001274">
    <property type="protein sequence ID" value="CAL4775836.1"/>
    <property type="molecule type" value="Genomic_DNA"/>
</dbReference>
<feature type="region of interest" description="Disordered" evidence="1">
    <location>
        <begin position="1"/>
        <end position="25"/>
    </location>
</feature>
<organism evidence="3">
    <name type="scientific">Cladocopium goreaui</name>
    <dbReference type="NCBI Taxonomy" id="2562237"/>
    <lineage>
        <taxon>Eukaryota</taxon>
        <taxon>Sar</taxon>
        <taxon>Alveolata</taxon>
        <taxon>Dinophyceae</taxon>
        <taxon>Suessiales</taxon>
        <taxon>Symbiodiniaceae</taxon>
        <taxon>Cladocopium</taxon>
    </lineage>
</organism>
<evidence type="ECO:0000313" key="5">
    <source>
        <dbReference type="Proteomes" id="UP001152797"/>
    </source>
</evidence>
<comment type="caution">
    <text evidence="3">The sequence shown here is derived from an EMBL/GenBank/DDBJ whole genome shotgun (WGS) entry which is preliminary data.</text>
</comment>
<evidence type="ECO:0000256" key="1">
    <source>
        <dbReference type="SAM" id="MobiDB-lite"/>
    </source>
</evidence>
<feature type="transmembrane region" description="Helical" evidence="2">
    <location>
        <begin position="54"/>
        <end position="74"/>
    </location>
</feature>
<dbReference type="Proteomes" id="UP001152797">
    <property type="component" value="Unassembled WGS sequence"/>
</dbReference>
<keyword evidence="2" id="KW-1133">Transmembrane helix</keyword>
<sequence length="696" mass="77198">MPLQKRGNGWRARRKKGSKTFHEPTRATEAAAIEDAHELDAAAAVSMERLQVKYMIGLLACCLVLLLHVTLAHLHRAPRMPVQKMCNGWRCAAANEDAQQLEEAAAVSIERLQEVHDRLTCLFLASVAKHGSGWRVRVTVGKEKVRGPTRQLKGEAEKDCLRLTGLHHMSTAELQNALLHQRVAEVGAARERDARFKEVVLAEMRNRLALQQPGKRARRARNVDPERDYSFALDSMVGSMVNDVLVQLGNQKWDYVAPFRLLAQLYATYDYKLTAEAGADAGEACELLLERCAHGPVVMHHLDTPNIVFGRRMVTVTELTRTYFNEHRPKTDVLVFNLNPVACGRVNWSDLLMARQWCAMPLCSGAQPASGALSGMSRKGELAHKDNCRMLTEIPVKDWIGCRATPSSLSSLVGAIVPGQLRKLETVFEVVGLQVLGISSVKSDTDQLAHRFLCQMQESSSVRGAPYRRHREALRFAVDFGRFQLPVRCHPLPRAGPARESLELECRHLTPCLRANRAEAVVAPEALNRKVSHCQMNNGCPVAPLDTLQGDAQLGLISVDDVEALQQDNTSTSAMRVKHSVDFLLSAPAATSVPSQVKLRCSPASAVAWMLRGNVGEAHFVVLAHTSDDGEWSVLWHVPVEAHRVEGVKNFMLRIYQSEVKSPQTLTYDQAWTPMKRLASIMETAPEETSMTEDAA</sequence>
<protein>
    <submittedName>
        <fullName evidence="3">Uncharacterized protein</fullName>
    </submittedName>
</protein>
<reference evidence="3" key="1">
    <citation type="submission" date="2022-10" db="EMBL/GenBank/DDBJ databases">
        <authorList>
            <person name="Chen Y."/>
            <person name="Dougan E. K."/>
            <person name="Chan C."/>
            <person name="Rhodes N."/>
            <person name="Thang M."/>
        </authorList>
    </citation>
    <scope>NUCLEOTIDE SEQUENCE</scope>
</reference>
<dbReference type="EMBL" id="CAMXCT020001274">
    <property type="protein sequence ID" value="CAL1141899.1"/>
    <property type="molecule type" value="Genomic_DNA"/>
</dbReference>
<evidence type="ECO:0000313" key="4">
    <source>
        <dbReference type="EMBL" id="CAL1141899.1"/>
    </source>
</evidence>
<keyword evidence="2" id="KW-0472">Membrane</keyword>
<keyword evidence="5" id="KW-1185">Reference proteome</keyword>
<name>A0A9P1CBD7_9DINO</name>